<proteinExistence type="predicted"/>
<dbReference type="InterPro" id="IPR000679">
    <property type="entry name" value="Znf_GATA"/>
</dbReference>
<dbReference type="Gene3D" id="3.30.50.10">
    <property type="entry name" value="Erythroid Transcription Factor GATA-1, subunit A"/>
    <property type="match status" value="1"/>
</dbReference>
<evidence type="ECO:0000313" key="4">
    <source>
        <dbReference type="EMBL" id="KAF7316660.1"/>
    </source>
</evidence>
<evidence type="ECO:0000256" key="2">
    <source>
        <dbReference type="SAM" id="MobiDB-lite"/>
    </source>
</evidence>
<dbReference type="SMART" id="SM00401">
    <property type="entry name" value="ZnF_GATA"/>
    <property type="match status" value="1"/>
</dbReference>
<dbReference type="GO" id="GO:0006355">
    <property type="term" value="P:regulation of DNA-templated transcription"/>
    <property type="evidence" value="ECO:0007669"/>
    <property type="project" value="InterPro"/>
</dbReference>
<dbReference type="AlphaFoldDB" id="A0A8H6TJ39"/>
<keyword evidence="1" id="KW-0862">Zinc</keyword>
<gene>
    <name evidence="4" type="ORF">HMN09_00398700</name>
</gene>
<feature type="region of interest" description="Disordered" evidence="2">
    <location>
        <begin position="34"/>
        <end position="82"/>
    </location>
</feature>
<dbReference type="EMBL" id="JACAZE010000005">
    <property type="protein sequence ID" value="KAF7316660.1"/>
    <property type="molecule type" value="Genomic_DNA"/>
</dbReference>
<keyword evidence="5" id="KW-1185">Reference proteome</keyword>
<keyword evidence="1" id="KW-0479">Metal-binding</keyword>
<organism evidence="4 5">
    <name type="scientific">Mycena chlorophos</name>
    <name type="common">Agaric fungus</name>
    <name type="synonym">Agaricus chlorophos</name>
    <dbReference type="NCBI Taxonomy" id="658473"/>
    <lineage>
        <taxon>Eukaryota</taxon>
        <taxon>Fungi</taxon>
        <taxon>Dikarya</taxon>
        <taxon>Basidiomycota</taxon>
        <taxon>Agaricomycotina</taxon>
        <taxon>Agaricomycetes</taxon>
        <taxon>Agaricomycetidae</taxon>
        <taxon>Agaricales</taxon>
        <taxon>Marasmiineae</taxon>
        <taxon>Mycenaceae</taxon>
        <taxon>Mycena</taxon>
    </lineage>
</organism>
<sequence>MGHPHGAVNNFHGFSNVGAIAGRPRLWGRPHSLLSHHSRRHSESARSPRDVHGRRPNIPPPHYDRPGSAGPSNSFNLYGNDQSIDHFGPGSVVWNNFGLDDRSPQLDPPNPPLRYFDPQRAIDLVGAGPASGVLNNAGSNRRSGVSPFPRDPAPPPAHFVNHRRGTDFGAGTASGVPDDLGSNHLSGARQFPPNRPAPTSHSGPQRAVDRDFGAGPAQNAFRLVDNTQVMARMPPAAPQSLDQHGAHPTEIGQDVVSVMASPNNQGYAQPPPPGPATSMRSFESRHGPCPHCHTTDTNGRRFGPVSDEMVCNACGQHEIKYQTLRPLENEARRKQRRAKGGR</sequence>
<comment type="caution">
    <text evidence="4">The sequence shown here is derived from an EMBL/GenBank/DDBJ whole genome shotgun (WGS) entry which is preliminary data.</text>
</comment>
<protein>
    <recommendedName>
        <fullName evidence="3">GATA-type domain-containing protein</fullName>
    </recommendedName>
</protein>
<name>A0A8H6TJ39_MYCCL</name>
<dbReference type="SUPFAM" id="SSF57716">
    <property type="entry name" value="Glucocorticoid receptor-like (DNA-binding domain)"/>
    <property type="match status" value="1"/>
</dbReference>
<dbReference type="GO" id="GO:0043565">
    <property type="term" value="F:sequence-specific DNA binding"/>
    <property type="evidence" value="ECO:0007669"/>
    <property type="project" value="InterPro"/>
</dbReference>
<feature type="compositionally biased region" description="Basic and acidic residues" evidence="2">
    <location>
        <begin position="41"/>
        <end position="53"/>
    </location>
</feature>
<feature type="region of interest" description="Disordered" evidence="2">
    <location>
        <begin position="164"/>
        <end position="213"/>
    </location>
</feature>
<dbReference type="InterPro" id="IPR013088">
    <property type="entry name" value="Znf_NHR/GATA"/>
</dbReference>
<evidence type="ECO:0000313" key="5">
    <source>
        <dbReference type="Proteomes" id="UP000613580"/>
    </source>
</evidence>
<evidence type="ECO:0000256" key="1">
    <source>
        <dbReference type="PROSITE-ProRule" id="PRU00094"/>
    </source>
</evidence>
<keyword evidence="1" id="KW-0863">Zinc-finger</keyword>
<feature type="domain" description="GATA-type" evidence="3">
    <location>
        <begin position="289"/>
        <end position="337"/>
    </location>
</feature>
<accession>A0A8H6TJ39</accession>
<evidence type="ECO:0000259" key="3">
    <source>
        <dbReference type="PROSITE" id="PS50114"/>
    </source>
</evidence>
<dbReference type="Proteomes" id="UP000613580">
    <property type="component" value="Unassembled WGS sequence"/>
</dbReference>
<dbReference type="PROSITE" id="PS50114">
    <property type="entry name" value="GATA_ZN_FINGER_2"/>
    <property type="match status" value="1"/>
</dbReference>
<reference evidence="4" key="1">
    <citation type="submission" date="2020-05" db="EMBL/GenBank/DDBJ databases">
        <title>Mycena genomes resolve the evolution of fungal bioluminescence.</title>
        <authorList>
            <person name="Tsai I.J."/>
        </authorList>
    </citation>
    <scope>NUCLEOTIDE SEQUENCE</scope>
    <source>
        <strain evidence="4">110903Hualien_Pintung</strain>
    </source>
</reference>
<dbReference type="OrthoDB" id="10678257at2759"/>
<feature type="compositionally biased region" description="Polar residues" evidence="2">
    <location>
        <begin position="70"/>
        <end position="82"/>
    </location>
</feature>
<feature type="region of interest" description="Disordered" evidence="2">
    <location>
        <begin position="263"/>
        <end position="286"/>
    </location>
</feature>
<dbReference type="GO" id="GO:0008270">
    <property type="term" value="F:zinc ion binding"/>
    <property type="evidence" value="ECO:0007669"/>
    <property type="project" value="UniProtKB-KW"/>
</dbReference>